<dbReference type="HOGENOM" id="CLU_035190_1_0_1"/>
<proteinExistence type="predicted"/>
<sequence length="377" mass="43409">GGDDDNLPMTRQAQTDLWLHQHPKDCTDKSTKFLVNDWVNSPKLGLGGQMVAMAGIFAIAVNEKRVLVTDTLNRADHDECKGSARAHWSCYFVLETSEECRAQAKRLLSQKKAWKQKVVTNANSYPKAYMWFGKVPEKWGRPWETMQPLDVVDGEILGRHKATDRQWWRAQALRYLMRAPSEYLCKQLNLARHHRFGRQAAELTIKTLPTNWPGSEQDQQASLREKIWTTPKPWLPRPMLSVHVRQGDKASEMKIFSFKSYMELAQKIQTQFPQLQEIWLSTEMQNVIDESKNYTNWRFHYTDIPRQNGTTSMGAYERSLGVKASSNNAFVNFVMASECDFFVGALGSTWSFLIDAMRATGGKLRAGFLSVNKDRYW</sequence>
<dbReference type="KEGG" id="smo:SELMODRAFT_83856"/>
<dbReference type="EMBL" id="GL377571">
    <property type="protein sequence ID" value="EFJ33485.1"/>
    <property type="molecule type" value="Genomic_DNA"/>
</dbReference>
<dbReference type="Gene3D" id="3.40.50.11350">
    <property type="match status" value="1"/>
</dbReference>
<dbReference type="GO" id="GO:0006487">
    <property type="term" value="P:protein N-linked glycosylation"/>
    <property type="evidence" value="ECO:0000318"/>
    <property type="project" value="GO_Central"/>
</dbReference>
<feature type="non-terminal residue" evidence="1">
    <location>
        <position position="1"/>
    </location>
</feature>
<dbReference type="PANTHER" id="PTHR13132">
    <property type="entry name" value="ALPHA- 1,6 -FUCOSYLTRANSFERASE"/>
    <property type="match status" value="1"/>
</dbReference>
<dbReference type="OMA" id="NMGAHID"/>
<dbReference type="AlphaFoldDB" id="D8R4J9"/>
<accession>D8R4J9</accession>
<evidence type="ECO:0000313" key="2">
    <source>
        <dbReference type="Proteomes" id="UP000001514"/>
    </source>
</evidence>
<dbReference type="GO" id="GO:0046921">
    <property type="term" value="F:alpha-(1-&gt;6)-fucosyltransferase activity"/>
    <property type="evidence" value="ECO:0000318"/>
    <property type="project" value="GO_Central"/>
</dbReference>
<name>D8R4J9_SELML</name>
<dbReference type="Proteomes" id="UP000001514">
    <property type="component" value="Unassembled WGS sequence"/>
</dbReference>
<protein>
    <recommendedName>
        <fullName evidence="3">O-fucosyltransferase family protein</fullName>
    </recommendedName>
</protein>
<reference evidence="1 2" key="1">
    <citation type="journal article" date="2011" name="Science">
        <title>The Selaginella genome identifies genetic changes associated with the evolution of vascular plants.</title>
        <authorList>
            <person name="Banks J.A."/>
            <person name="Nishiyama T."/>
            <person name="Hasebe M."/>
            <person name="Bowman J.L."/>
            <person name="Gribskov M."/>
            <person name="dePamphilis C."/>
            <person name="Albert V.A."/>
            <person name="Aono N."/>
            <person name="Aoyama T."/>
            <person name="Ambrose B.A."/>
            <person name="Ashton N.W."/>
            <person name="Axtell M.J."/>
            <person name="Barker E."/>
            <person name="Barker M.S."/>
            <person name="Bennetzen J.L."/>
            <person name="Bonawitz N.D."/>
            <person name="Chapple C."/>
            <person name="Cheng C."/>
            <person name="Correa L.G."/>
            <person name="Dacre M."/>
            <person name="DeBarry J."/>
            <person name="Dreyer I."/>
            <person name="Elias M."/>
            <person name="Engstrom E.M."/>
            <person name="Estelle M."/>
            <person name="Feng L."/>
            <person name="Finet C."/>
            <person name="Floyd S.K."/>
            <person name="Frommer W.B."/>
            <person name="Fujita T."/>
            <person name="Gramzow L."/>
            <person name="Gutensohn M."/>
            <person name="Harholt J."/>
            <person name="Hattori M."/>
            <person name="Heyl A."/>
            <person name="Hirai T."/>
            <person name="Hiwatashi Y."/>
            <person name="Ishikawa M."/>
            <person name="Iwata M."/>
            <person name="Karol K.G."/>
            <person name="Koehler B."/>
            <person name="Kolukisaoglu U."/>
            <person name="Kubo M."/>
            <person name="Kurata T."/>
            <person name="Lalonde S."/>
            <person name="Li K."/>
            <person name="Li Y."/>
            <person name="Litt A."/>
            <person name="Lyons E."/>
            <person name="Manning G."/>
            <person name="Maruyama T."/>
            <person name="Michael T.P."/>
            <person name="Mikami K."/>
            <person name="Miyazaki S."/>
            <person name="Morinaga S."/>
            <person name="Murata T."/>
            <person name="Mueller-Roeber B."/>
            <person name="Nelson D.R."/>
            <person name="Obara M."/>
            <person name="Oguri Y."/>
            <person name="Olmstead R.G."/>
            <person name="Onodera N."/>
            <person name="Petersen B.L."/>
            <person name="Pils B."/>
            <person name="Prigge M."/>
            <person name="Rensing S.A."/>
            <person name="Riano-Pachon D.M."/>
            <person name="Roberts A.W."/>
            <person name="Sato Y."/>
            <person name="Scheller H.V."/>
            <person name="Schulz B."/>
            <person name="Schulz C."/>
            <person name="Shakirov E.V."/>
            <person name="Shibagaki N."/>
            <person name="Shinohara N."/>
            <person name="Shippen D.E."/>
            <person name="Soerensen I."/>
            <person name="Sotooka R."/>
            <person name="Sugimoto N."/>
            <person name="Sugita M."/>
            <person name="Sumikawa N."/>
            <person name="Tanurdzic M."/>
            <person name="Theissen G."/>
            <person name="Ulvskov P."/>
            <person name="Wakazuki S."/>
            <person name="Weng J.K."/>
            <person name="Willats W.W."/>
            <person name="Wipf D."/>
            <person name="Wolf P.G."/>
            <person name="Yang L."/>
            <person name="Zimmer A.D."/>
            <person name="Zhu Q."/>
            <person name="Mitros T."/>
            <person name="Hellsten U."/>
            <person name="Loque D."/>
            <person name="Otillar R."/>
            <person name="Salamov A."/>
            <person name="Schmutz J."/>
            <person name="Shapiro H."/>
            <person name="Lindquist E."/>
            <person name="Lucas S."/>
            <person name="Rokhsar D."/>
            <person name="Grigoriev I.V."/>
        </authorList>
    </citation>
    <scope>NUCLEOTIDE SEQUENCE [LARGE SCALE GENOMIC DNA]</scope>
</reference>
<dbReference type="PANTHER" id="PTHR13132:SF29">
    <property type="entry name" value="ALPHA-(1,6)-FUCOSYLTRANSFERASE"/>
    <property type="match status" value="1"/>
</dbReference>
<organism evidence="2">
    <name type="scientific">Selaginella moellendorffii</name>
    <name type="common">Spikemoss</name>
    <dbReference type="NCBI Taxonomy" id="88036"/>
    <lineage>
        <taxon>Eukaryota</taxon>
        <taxon>Viridiplantae</taxon>
        <taxon>Streptophyta</taxon>
        <taxon>Embryophyta</taxon>
        <taxon>Tracheophyta</taxon>
        <taxon>Lycopodiopsida</taxon>
        <taxon>Selaginellales</taxon>
        <taxon>Selaginellaceae</taxon>
        <taxon>Selaginella</taxon>
    </lineage>
</organism>
<dbReference type="FunCoup" id="D8R4J9">
    <property type="interactions" value="2"/>
</dbReference>
<dbReference type="Gramene" id="EFJ33485">
    <property type="protein sequence ID" value="EFJ33485"/>
    <property type="gene ID" value="SELMODRAFT_83856"/>
</dbReference>
<dbReference type="OrthoDB" id="2014825at2759"/>
<dbReference type="eggNOG" id="ENOG502QSTM">
    <property type="taxonomic scope" value="Eukaryota"/>
</dbReference>
<gene>
    <name evidence="1" type="ORF">SELMODRAFT_83856</name>
</gene>
<keyword evidence="2" id="KW-1185">Reference proteome</keyword>
<dbReference type="InParanoid" id="D8R4J9"/>
<evidence type="ECO:0000313" key="1">
    <source>
        <dbReference type="EMBL" id="EFJ33485.1"/>
    </source>
</evidence>
<evidence type="ECO:0008006" key="3">
    <source>
        <dbReference type="Google" id="ProtNLM"/>
    </source>
</evidence>